<proteinExistence type="inferred from homology"/>
<dbReference type="Pfam" id="PF05525">
    <property type="entry name" value="Branch_AA_trans"/>
    <property type="match status" value="1"/>
</dbReference>
<dbReference type="GO" id="GO:0015188">
    <property type="term" value="F:L-isoleucine transmembrane transporter activity"/>
    <property type="evidence" value="ECO:0007669"/>
    <property type="project" value="TreeGrafter"/>
</dbReference>
<dbReference type="PANTHER" id="PTHR30588">
    <property type="entry name" value="BRANCHED-CHAIN AMINO ACID TRANSPORT SYSTEM 2 CARRIER PROTEIN"/>
    <property type="match status" value="1"/>
</dbReference>
<dbReference type="GO" id="GO:0015818">
    <property type="term" value="P:isoleucine transport"/>
    <property type="evidence" value="ECO:0007669"/>
    <property type="project" value="TreeGrafter"/>
</dbReference>
<organism evidence="10 11">
    <name type="scientific">Candidatus Schmidhempelia bombi str. Bimp</name>
    <dbReference type="NCBI Taxonomy" id="1387197"/>
    <lineage>
        <taxon>Bacteria</taxon>
        <taxon>Pseudomonadati</taxon>
        <taxon>Pseudomonadota</taxon>
        <taxon>Gammaproteobacteria</taxon>
        <taxon>Orbales</taxon>
        <taxon>Orbaceae</taxon>
        <taxon>Candidatus Schmidhempelia</taxon>
    </lineage>
</organism>
<evidence type="ECO:0000313" key="10">
    <source>
        <dbReference type="EMBL" id="TEA27607.1"/>
    </source>
</evidence>
<comment type="function">
    <text evidence="9">Component of the transport system for branched-chain amino acids.</text>
</comment>
<sequence>MLVKQTYSTSQIVFIGITLFSLFFGAGNLIFPVMLGQLSGTHVWTAISGFIITGVLLPLLGVMALGYSGEKDFLKLCQRLGTVFGLIFATTLYLAIGPLFAMPRTGSVSFEMSIKPFIASQHESISLAIFTLLYFSVSCLLSINPTKIVAIVGKFLTPIMLLFIAILIIYSVFQPMGEMQQALTKEYINQPFFSGFTEGYLTMDTLASLIFGIIIVDNINRIGITNRTHAVKTCLKASIIAGCLLGLLYICLAYLGASSVQTTGVLKNGGEVLVKAAIHYFGSLGTIILGVIVVLACITTTIGLTIACANYCHKLIPVISYKWYVILFSIASMLFANVGLNQLISISVPILYIIYPLTIVLIVLLFTHNLFKGKKAVYVGAMYSTLIVSLFDGLNAAKLSIDVVNQLFKQYLPFYSASLGWTFMAIIGAIIGYLFDIIYNKK</sequence>
<comment type="caution">
    <text evidence="10">The sequence shown here is derived from an EMBL/GenBank/DDBJ whole genome shotgun (WGS) entry which is preliminary data.</text>
</comment>
<dbReference type="EMBL" id="AWGA01000025">
    <property type="protein sequence ID" value="TEA27607.1"/>
    <property type="molecule type" value="Genomic_DNA"/>
</dbReference>
<evidence type="ECO:0000256" key="1">
    <source>
        <dbReference type="ARBA" id="ARBA00004651"/>
    </source>
</evidence>
<evidence type="ECO:0000256" key="2">
    <source>
        <dbReference type="ARBA" id="ARBA00008540"/>
    </source>
</evidence>
<evidence type="ECO:0000256" key="9">
    <source>
        <dbReference type="RuleBase" id="RU362122"/>
    </source>
</evidence>
<comment type="similarity">
    <text evidence="2 9">Belongs to the branched chain amino acid transporter family.</text>
</comment>
<keyword evidence="11" id="KW-1185">Reference proteome</keyword>
<feature type="transmembrane region" description="Helical" evidence="9">
    <location>
        <begin position="321"/>
        <end position="340"/>
    </location>
</feature>
<feature type="transmembrane region" description="Helical" evidence="9">
    <location>
        <begin position="80"/>
        <end position="102"/>
    </location>
</feature>
<feature type="transmembrane region" description="Helical" evidence="9">
    <location>
        <begin position="125"/>
        <end position="143"/>
    </location>
</feature>
<feature type="transmembrane region" description="Helical" evidence="9">
    <location>
        <begin position="346"/>
        <end position="367"/>
    </location>
</feature>
<dbReference type="InterPro" id="IPR004685">
    <property type="entry name" value="Brnchd-chn_aa_trnsp_Livcs"/>
</dbReference>
<name>A0AB94IDR5_9GAMM</name>
<comment type="subcellular location">
    <subcellularLocation>
        <location evidence="9">Cell inner membrane</location>
        <topology evidence="9">Multi-pass membrane protein</topology>
    </subcellularLocation>
    <subcellularLocation>
        <location evidence="1">Cell membrane</location>
        <topology evidence="1">Multi-pass membrane protein</topology>
    </subcellularLocation>
</comment>
<evidence type="ECO:0000256" key="3">
    <source>
        <dbReference type="ARBA" id="ARBA00022448"/>
    </source>
</evidence>
<evidence type="ECO:0000256" key="7">
    <source>
        <dbReference type="ARBA" id="ARBA00022989"/>
    </source>
</evidence>
<feature type="transmembrane region" description="Helical" evidence="9">
    <location>
        <begin position="237"/>
        <end position="257"/>
    </location>
</feature>
<reference evidence="10 11" key="1">
    <citation type="journal article" date="2014" name="Appl. Environ. Microbiol.">
        <title>Genomic features of a bumble bee symbiont reflect its host environment.</title>
        <authorList>
            <person name="Martinson V.G."/>
            <person name="Magoc T."/>
            <person name="Koch H."/>
            <person name="Salzberg S.L."/>
            <person name="Moran N.A."/>
        </authorList>
    </citation>
    <scope>NUCLEOTIDE SEQUENCE [LARGE SCALE GENOMIC DNA]</scope>
    <source>
        <strain evidence="10 11">Bimp</strain>
    </source>
</reference>
<dbReference type="GO" id="GO:0005886">
    <property type="term" value="C:plasma membrane"/>
    <property type="evidence" value="ECO:0007669"/>
    <property type="project" value="UniProtKB-SubCell"/>
</dbReference>
<evidence type="ECO:0000256" key="8">
    <source>
        <dbReference type="ARBA" id="ARBA00023136"/>
    </source>
</evidence>
<feature type="transmembrane region" description="Helical" evidence="9">
    <location>
        <begin position="414"/>
        <end position="435"/>
    </location>
</feature>
<keyword evidence="8 9" id="KW-0472">Membrane</keyword>
<feature type="transmembrane region" description="Helical" evidence="9">
    <location>
        <begin position="193"/>
        <end position="216"/>
    </location>
</feature>
<dbReference type="PANTHER" id="PTHR30588:SF0">
    <property type="entry name" value="BRANCHED-CHAIN AMINO ACID PERMEASE BRNQ"/>
    <property type="match status" value="1"/>
</dbReference>
<feature type="transmembrane region" description="Helical" evidence="9">
    <location>
        <begin position="43"/>
        <end position="68"/>
    </location>
</feature>
<protein>
    <recommendedName>
        <fullName evidence="9">Branched-chain amino acid transport system carrier protein</fullName>
    </recommendedName>
</protein>
<evidence type="ECO:0000256" key="5">
    <source>
        <dbReference type="ARBA" id="ARBA00022692"/>
    </source>
</evidence>
<feature type="transmembrane region" description="Helical" evidence="9">
    <location>
        <begin position="277"/>
        <end position="309"/>
    </location>
</feature>
<keyword evidence="7 9" id="KW-1133">Transmembrane helix</keyword>
<dbReference type="NCBIfam" id="TIGR00796">
    <property type="entry name" value="livcs"/>
    <property type="match status" value="1"/>
</dbReference>
<accession>A0AB94IDR5</accession>
<dbReference type="Proteomes" id="UP000506160">
    <property type="component" value="Unassembled WGS sequence"/>
</dbReference>
<feature type="transmembrane region" description="Helical" evidence="9">
    <location>
        <begin position="376"/>
        <end position="394"/>
    </location>
</feature>
<evidence type="ECO:0000313" key="11">
    <source>
        <dbReference type="Proteomes" id="UP000506160"/>
    </source>
</evidence>
<gene>
    <name evidence="10" type="primary">brnQ</name>
    <name evidence="10" type="ORF">O970_02910</name>
</gene>
<feature type="transmembrane region" description="Helical" evidence="9">
    <location>
        <begin position="12"/>
        <end position="31"/>
    </location>
</feature>
<dbReference type="AlphaFoldDB" id="A0AB94IDR5"/>
<dbReference type="GO" id="GO:0015820">
    <property type="term" value="P:L-leucine transport"/>
    <property type="evidence" value="ECO:0007669"/>
    <property type="project" value="TreeGrafter"/>
</dbReference>
<evidence type="ECO:0000256" key="4">
    <source>
        <dbReference type="ARBA" id="ARBA00022475"/>
    </source>
</evidence>
<evidence type="ECO:0000256" key="6">
    <source>
        <dbReference type="ARBA" id="ARBA00022970"/>
    </source>
</evidence>
<keyword evidence="5 9" id="KW-0812">Transmembrane</keyword>
<keyword evidence="4" id="KW-1003">Cell membrane</keyword>
<keyword evidence="3 9" id="KW-0813">Transport</keyword>
<dbReference type="GO" id="GO:0015190">
    <property type="term" value="F:L-leucine transmembrane transporter activity"/>
    <property type="evidence" value="ECO:0007669"/>
    <property type="project" value="TreeGrafter"/>
</dbReference>
<feature type="transmembrane region" description="Helical" evidence="9">
    <location>
        <begin position="155"/>
        <end position="173"/>
    </location>
</feature>
<dbReference type="GO" id="GO:0005304">
    <property type="term" value="F:L-valine transmembrane transporter activity"/>
    <property type="evidence" value="ECO:0007669"/>
    <property type="project" value="TreeGrafter"/>
</dbReference>
<keyword evidence="6 9" id="KW-0029">Amino-acid transport</keyword>